<evidence type="ECO:0000256" key="1">
    <source>
        <dbReference type="ARBA" id="ARBA00006484"/>
    </source>
</evidence>
<dbReference type="InterPro" id="IPR002347">
    <property type="entry name" value="SDR_fam"/>
</dbReference>
<evidence type="ECO:0000313" key="4">
    <source>
        <dbReference type="EMBL" id="KAK3050097.1"/>
    </source>
</evidence>
<sequence length="216" mass="22940">MNVLITGGSRGIGRATAILAGARGWTVGINYARDASAADRTVEDVQKAGGKAAKLRYDITREEDVANMFAAHESYFGTLSGVVINAGITAQSLPLAEFSIDRLKKVLDTNVLGSYLCAREASRRLAKSGKKNKSIVFVSSVASKLGSPNEYVDYAGSKGAIDTLTIGLSKELGPKGTRVNNDGLTGSAICARSAGQVRRAKWARRFYGSYLNKRAT</sequence>
<dbReference type="InterPro" id="IPR036291">
    <property type="entry name" value="NAD(P)-bd_dom_sf"/>
</dbReference>
<dbReference type="GO" id="GO:0016491">
    <property type="term" value="F:oxidoreductase activity"/>
    <property type="evidence" value="ECO:0007669"/>
    <property type="project" value="UniProtKB-KW"/>
</dbReference>
<comment type="similarity">
    <text evidence="1">Belongs to the short-chain dehydrogenases/reductases (SDR) family.</text>
</comment>
<keyword evidence="3" id="KW-0560">Oxidoreductase</keyword>
<dbReference type="AlphaFoldDB" id="A0AAJ0DAE5"/>
<dbReference type="PRINTS" id="PR00081">
    <property type="entry name" value="GDHRDH"/>
</dbReference>
<evidence type="ECO:0000256" key="3">
    <source>
        <dbReference type="ARBA" id="ARBA00023002"/>
    </source>
</evidence>
<evidence type="ECO:0000256" key="2">
    <source>
        <dbReference type="ARBA" id="ARBA00022857"/>
    </source>
</evidence>
<dbReference type="InterPro" id="IPR020904">
    <property type="entry name" value="Sc_DH/Rdtase_CS"/>
</dbReference>
<dbReference type="Pfam" id="PF00106">
    <property type="entry name" value="adh_short"/>
    <property type="match status" value="1"/>
</dbReference>
<keyword evidence="2" id="KW-0521">NADP</keyword>
<name>A0AAJ0DAE5_9PEZI</name>
<evidence type="ECO:0000313" key="5">
    <source>
        <dbReference type="Proteomes" id="UP001271007"/>
    </source>
</evidence>
<dbReference type="EMBL" id="JAWDJX010000035">
    <property type="protein sequence ID" value="KAK3050097.1"/>
    <property type="molecule type" value="Genomic_DNA"/>
</dbReference>
<proteinExistence type="inferred from homology"/>
<accession>A0AAJ0DAE5</accession>
<dbReference type="Gene3D" id="3.40.50.720">
    <property type="entry name" value="NAD(P)-binding Rossmann-like Domain"/>
    <property type="match status" value="1"/>
</dbReference>
<organism evidence="4 5">
    <name type="scientific">Extremus antarcticus</name>
    <dbReference type="NCBI Taxonomy" id="702011"/>
    <lineage>
        <taxon>Eukaryota</taxon>
        <taxon>Fungi</taxon>
        <taxon>Dikarya</taxon>
        <taxon>Ascomycota</taxon>
        <taxon>Pezizomycotina</taxon>
        <taxon>Dothideomycetes</taxon>
        <taxon>Dothideomycetidae</taxon>
        <taxon>Mycosphaerellales</taxon>
        <taxon>Extremaceae</taxon>
        <taxon>Extremus</taxon>
    </lineage>
</organism>
<comment type="caution">
    <text evidence="4">The sequence shown here is derived from an EMBL/GenBank/DDBJ whole genome shotgun (WGS) entry which is preliminary data.</text>
</comment>
<dbReference type="SUPFAM" id="SSF51735">
    <property type="entry name" value="NAD(P)-binding Rossmann-fold domains"/>
    <property type="match status" value="1"/>
</dbReference>
<dbReference type="PANTHER" id="PTHR43669">
    <property type="entry name" value="5-KETO-D-GLUCONATE 5-REDUCTASE"/>
    <property type="match status" value="1"/>
</dbReference>
<dbReference type="PROSITE" id="PS00061">
    <property type="entry name" value="ADH_SHORT"/>
    <property type="match status" value="1"/>
</dbReference>
<reference evidence="4" key="1">
    <citation type="submission" date="2023-04" db="EMBL/GenBank/DDBJ databases">
        <title>Black Yeasts Isolated from many extreme environments.</title>
        <authorList>
            <person name="Coleine C."/>
            <person name="Stajich J.E."/>
            <person name="Selbmann L."/>
        </authorList>
    </citation>
    <scope>NUCLEOTIDE SEQUENCE</scope>
    <source>
        <strain evidence="4">CCFEE 5312</strain>
    </source>
</reference>
<protein>
    <submittedName>
        <fullName evidence="4">Uncharacterized protein</fullName>
    </submittedName>
</protein>
<dbReference type="PANTHER" id="PTHR43669:SF14">
    <property type="entry name" value="OXIDOREDUCTASE"/>
    <property type="match status" value="1"/>
</dbReference>
<keyword evidence="5" id="KW-1185">Reference proteome</keyword>
<dbReference type="Proteomes" id="UP001271007">
    <property type="component" value="Unassembled WGS sequence"/>
</dbReference>
<gene>
    <name evidence="4" type="ORF">LTR09_008752</name>
</gene>